<sequence>MSDDSIASIDHAAKSPVSTRSSPYSLLLAALTIAAIVFYCVPDSMADPDIWWHLRDAQLQLSCHCFLSHDLFSFTAAGSSWMNHEWLAELPFYAGFHLLQTTGLYLVTLAAIEIIFLGVLWLAYLASGSILPASIATIAGVLLSTVSFGPRTLLFGWVLLVLELLIFALSKRRTALLWALPFVFLLWVNTHGSWLIGIVLFTLFVASSWITFHNGAIDAAPDPPDTRMRLIKVWAVSVLALFANPYGWHLVFYPFDLAFRQKLNIANVEEWKSVDFHSPRGRILFVCLAVLFLLQLLRGRKWTAFELVLLAVGLYSAFTYSRFLFLAAILVGPLLAVSLASAPRISRQRLSPMLRFALIAMILCFIGGRIRTRILTGTKEDSRFPDQSLPFLATFHPQGRVFNEFLWGGFLVWHKRDTPVFIDSRVDIFEYNGTFKDYLDIVRLKDSLALLDRYQIRYVFFERDSPLIYLLKTTHHWKVDYEDNTSSLLERSEAQIP</sequence>
<keyword evidence="3" id="KW-1185">Reference proteome</keyword>
<feature type="transmembrane region" description="Helical" evidence="1">
    <location>
        <begin position="230"/>
        <end position="253"/>
    </location>
</feature>
<protein>
    <recommendedName>
        <fullName evidence="4">Glycosyltransferase RgtA/B/C/D-like domain-containing protein</fullName>
    </recommendedName>
</protein>
<accession>E8WXZ3</accession>
<dbReference type="EMBL" id="CP002480">
    <property type="protein sequence ID" value="ADW67532.1"/>
    <property type="molecule type" value="Genomic_DNA"/>
</dbReference>
<name>E8WXZ3_GRATM</name>
<feature type="transmembrane region" description="Helical" evidence="1">
    <location>
        <begin position="281"/>
        <end position="297"/>
    </location>
</feature>
<evidence type="ECO:0000256" key="1">
    <source>
        <dbReference type="SAM" id="Phobius"/>
    </source>
</evidence>
<dbReference type="AlphaFoldDB" id="E8WXZ3"/>
<evidence type="ECO:0008006" key="4">
    <source>
        <dbReference type="Google" id="ProtNLM"/>
    </source>
</evidence>
<feature type="transmembrane region" description="Helical" evidence="1">
    <location>
        <begin position="317"/>
        <end position="340"/>
    </location>
</feature>
<keyword evidence="1" id="KW-1133">Transmembrane helix</keyword>
<dbReference type="STRING" id="1198114.AciX9_0460"/>
<organism evidence="3">
    <name type="scientific">Granulicella tundricola (strain ATCC BAA-1859 / DSM 23138 / MP5ACTX9)</name>
    <dbReference type="NCBI Taxonomy" id="1198114"/>
    <lineage>
        <taxon>Bacteria</taxon>
        <taxon>Pseudomonadati</taxon>
        <taxon>Acidobacteriota</taxon>
        <taxon>Terriglobia</taxon>
        <taxon>Terriglobales</taxon>
        <taxon>Acidobacteriaceae</taxon>
        <taxon>Granulicella</taxon>
    </lineage>
</organism>
<dbReference type="KEGG" id="acm:AciX9_0460"/>
<feature type="transmembrane region" description="Helical" evidence="1">
    <location>
        <begin position="182"/>
        <end position="210"/>
    </location>
</feature>
<evidence type="ECO:0000313" key="2">
    <source>
        <dbReference type="EMBL" id="ADW67532.1"/>
    </source>
</evidence>
<feature type="transmembrane region" description="Helical" evidence="1">
    <location>
        <begin position="130"/>
        <end position="148"/>
    </location>
</feature>
<dbReference type="OrthoDB" id="9786218at2"/>
<keyword evidence="1" id="KW-0812">Transmembrane</keyword>
<evidence type="ECO:0000313" key="3">
    <source>
        <dbReference type="Proteomes" id="UP000000343"/>
    </source>
</evidence>
<feature type="transmembrane region" description="Helical" evidence="1">
    <location>
        <begin position="352"/>
        <end position="370"/>
    </location>
</feature>
<dbReference type="eggNOG" id="COG1287">
    <property type="taxonomic scope" value="Bacteria"/>
</dbReference>
<dbReference type="PaxDb" id="1198114-AciX9_0460"/>
<dbReference type="HOGENOM" id="CLU_033063_0_0_0"/>
<feature type="transmembrane region" description="Helical" evidence="1">
    <location>
        <begin position="154"/>
        <end position="170"/>
    </location>
</feature>
<feature type="transmembrane region" description="Helical" evidence="1">
    <location>
        <begin position="102"/>
        <end position="123"/>
    </location>
</feature>
<dbReference type="RefSeq" id="WP_013578860.1">
    <property type="nucleotide sequence ID" value="NC_015064.1"/>
</dbReference>
<feature type="transmembrane region" description="Helical" evidence="1">
    <location>
        <begin position="24"/>
        <end position="41"/>
    </location>
</feature>
<gene>
    <name evidence="2" type="ordered locus">AciX9_0460</name>
</gene>
<reference evidence="3" key="1">
    <citation type="submission" date="2011-01" db="EMBL/GenBank/DDBJ databases">
        <title>Complete sequence of chromosome of Acidobacterium sp. MP5ACTX9.</title>
        <authorList>
            <consortium name="US DOE Joint Genome Institute"/>
            <person name="Lucas S."/>
            <person name="Copeland A."/>
            <person name="Lapidus A."/>
            <person name="Cheng J.-F."/>
            <person name="Goodwin L."/>
            <person name="Pitluck S."/>
            <person name="Teshima H."/>
            <person name="Detter J.C."/>
            <person name="Han C."/>
            <person name="Tapia R."/>
            <person name="Land M."/>
            <person name="Hauser L."/>
            <person name="Kyrpides N."/>
            <person name="Ivanova N."/>
            <person name="Ovchinnikova G."/>
            <person name="Pagani I."/>
            <person name="Rawat S.R."/>
            <person name="Mannisto M."/>
            <person name="Haggblom M.M."/>
            <person name="Woyke T."/>
        </authorList>
    </citation>
    <scope>NUCLEOTIDE SEQUENCE [LARGE SCALE GENOMIC DNA]</scope>
    <source>
        <strain evidence="3">MP5ACTX9</strain>
    </source>
</reference>
<proteinExistence type="predicted"/>
<keyword evidence="1" id="KW-0472">Membrane</keyword>
<dbReference type="Proteomes" id="UP000000343">
    <property type="component" value="Chromosome"/>
</dbReference>